<feature type="transmembrane region" description="Helical" evidence="6">
    <location>
        <begin position="347"/>
        <end position="373"/>
    </location>
</feature>
<dbReference type="RefSeq" id="XP_018060920.1">
    <property type="nucleotide sequence ID" value="XM_018211315.1"/>
</dbReference>
<feature type="transmembrane region" description="Helical" evidence="6">
    <location>
        <begin position="526"/>
        <end position="551"/>
    </location>
</feature>
<dbReference type="GO" id="GO:0005886">
    <property type="term" value="C:plasma membrane"/>
    <property type="evidence" value="ECO:0007669"/>
    <property type="project" value="TreeGrafter"/>
</dbReference>
<evidence type="ECO:0000256" key="2">
    <source>
        <dbReference type="ARBA" id="ARBA00022692"/>
    </source>
</evidence>
<feature type="transmembrane region" description="Helical" evidence="6">
    <location>
        <begin position="277"/>
        <end position="296"/>
    </location>
</feature>
<evidence type="ECO:0000256" key="1">
    <source>
        <dbReference type="ARBA" id="ARBA00004141"/>
    </source>
</evidence>
<protein>
    <submittedName>
        <fullName evidence="8">Multidrug transporter</fullName>
    </submittedName>
</protein>
<evidence type="ECO:0000313" key="8">
    <source>
        <dbReference type="EMBL" id="KUJ06565.1"/>
    </source>
</evidence>
<dbReference type="Gene3D" id="1.20.1250.20">
    <property type="entry name" value="MFS general substrate transporter like domains"/>
    <property type="match status" value="1"/>
</dbReference>
<dbReference type="GO" id="GO:0015244">
    <property type="term" value="F:fluconazole transmembrane transporter activity"/>
    <property type="evidence" value="ECO:0007669"/>
    <property type="project" value="TreeGrafter"/>
</dbReference>
<feature type="transmembrane region" description="Helical" evidence="6">
    <location>
        <begin position="498"/>
        <end position="520"/>
    </location>
</feature>
<dbReference type="InterPro" id="IPR011701">
    <property type="entry name" value="MFS"/>
</dbReference>
<dbReference type="KEGG" id="psco:LY89DRAFT_632701"/>
<keyword evidence="4 6" id="KW-0472">Membrane</keyword>
<evidence type="ECO:0000313" key="9">
    <source>
        <dbReference type="Proteomes" id="UP000070700"/>
    </source>
</evidence>
<keyword evidence="2 6" id="KW-0812">Transmembrane</keyword>
<feature type="domain" description="Major facilitator superfamily (MFS) profile" evidence="7">
    <location>
        <begin position="186"/>
        <end position="627"/>
    </location>
</feature>
<feature type="transmembrane region" description="Helical" evidence="6">
    <location>
        <begin position="252"/>
        <end position="271"/>
    </location>
</feature>
<organism evidence="8 9">
    <name type="scientific">Mollisia scopiformis</name>
    <name type="common">Conifer needle endophyte fungus</name>
    <name type="synonym">Phialocephala scopiformis</name>
    <dbReference type="NCBI Taxonomy" id="149040"/>
    <lineage>
        <taxon>Eukaryota</taxon>
        <taxon>Fungi</taxon>
        <taxon>Dikarya</taxon>
        <taxon>Ascomycota</taxon>
        <taxon>Pezizomycotina</taxon>
        <taxon>Leotiomycetes</taxon>
        <taxon>Helotiales</taxon>
        <taxon>Mollisiaceae</taxon>
        <taxon>Mollisia</taxon>
    </lineage>
</organism>
<dbReference type="OrthoDB" id="3357846at2759"/>
<dbReference type="PROSITE" id="PS50850">
    <property type="entry name" value="MFS"/>
    <property type="match status" value="1"/>
</dbReference>
<dbReference type="AlphaFoldDB" id="A0A132B2D8"/>
<dbReference type="InParanoid" id="A0A132B2D8"/>
<keyword evidence="9" id="KW-1185">Reference proteome</keyword>
<feature type="compositionally biased region" description="Basic and acidic residues" evidence="5">
    <location>
        <begin position="109"/>
        <end position="121"/>
    </location>
</feature>
<dbReference type="EMBL" id="KQ947445">
    <property type="protein sequence ID" value="KUJ06565.1"/>
    <property type="molecule type" value="Genomic_DNA"/>
</dbReference>
<proteinExistence type="predicted"/>
<accession>A0A132B2D8</accession>
<feature type="transmembrane region" description="Helical" evidence="6">
    <location>
        <begin position="459"/>
        <end position="486"/>
    </location>
</feature>
<dbReference type="InterPro" id="IPR020846">
    <property type="entry name" value="MFS_dom"/>
</dbReference>
<evidence type="ECO:0000256" key="4">
    <source>
        <dbReference type="ARBA" id="ARBA00023136"/>
    </source>
</evidence>
<gene>
    <name evidence="8" type="ORF">LY89DRAFT_632701</name>
</gene>
<dbReference type="CDD" id="cd17323">
    <property type="entry name" value="MFS_Tpo1_MDR_like"/>
    <property type="match status" value="1"/>
</dbReference>
<feature type="region of interest" description="Disordered" evidence="5">
    <location>
        <begin position="35"/>
        <end position="130"/>
    </location>
</feature>
<feature type="transmembrane region" description="Helical" evidence="6">
    <location>
        <begin position="308"/>
        <end position="327"/>
    </location>
</feature>
<dbReference type="Proteomes" id="UP000070700">
    <property type="component" value="Unassembled WGS sequence"/>
</dbReference>
<keyword evidence="3 6" id="KW-1133">Transmembrane helix</keyword>
<sequence length="627" mass="68702">MVWDILRDSTFGQLTRLATGDRFFSYPEEQKEFEFSRFYGDASHPPNPRDESEFDTQNGGRTDTLEAQDGRASSISDKDEEAGNNEKKFEGDDESTPNLSAGQAPNSERVSESGDLEKATENTETPNLYQAATAPATGNAEGTLGRARSQPIVPVRTTTGTILVDWYTTDDPANPMNWSAGKKAFVAGQVDLYTFAVYMASSIYTSSEPDVMHVFGIGYTKAALGLAMYVLGYGLGPLLWSPMSEIPIFGRNVPYVGTFAIYVILCVPTALVDNVGGLLVLRFLTGFFGSPCLANGGATMQDLFHPFYIPYAIAIWAAAAFCGPALGPMMSGFSVAAEGWRWSLWEILWLSGPVFILWFFFLPETSADTILLYRARRLRKLTSNPNLQSQSEIKRRNMTANQIFIDAIIKPFEIMFKDPAVLFTNVYTALIYGIYYSFFEAFALVYPPIYGFNLGLTGVAFLTVLVGALVAGTGFFALLHFVVIPQMKAKGPGKQEDVLMPSLIMVFGPPIGLFLFGWTARASVNYIVSIIGIGIYAGSVFIVTLGIFTYIPMSYPPYAASLFAGNDVCRSLMAFGAILYGRPLYENLGIGPGSSLLAGLSFLGVIGIWLLFFFGENLRKRSKFALH</sequence>
<dbReference type="GeneID" id="28821041"/>
<dbReference type="PANTHER" id="PTHR23502:SF23">
    <property type="entry name" value="FLUCONAZOLE RESISTANCE PROTEIN 1"/>
    <property type="match status" value="1"/>
</dbReference>
<feature type="transmembrane region" description="Helical" evidence="6">
    <location>
        <begin position="593"/>
        <end position="614"/>
    </location>
</feature>
<feature type="transmembrane region" description="Helical" evidence="6">
    <location>
        <begin position="216"/>
        <end position="240"/>
    </location>
</feature>
<evidence type="ECO:0000256" key="5">
    <source>
        <dbReference type="SAM" id="MobiDB-lite"/>
    </source>
</evidence>
<name>A0A132B2D8_MOLSC</name>
<dbReference type="FunCoup" id="A0A132B2D8">
    <property type="interactions" value="20"/>
</dbReference>
<evidence type="ECO:0000256" key="3">
    <source>
        <dbReference type="ARBA" id="ARBA00022989"/>
    </source>
</evidence>
<dbReference type="PANTHER" id="PTHR23502">
    <property type="entry name" value="MAJOR FACILITATOR SUPERFAMILY"/>
    <property type="match status" value="1"/>
</dbReference>
<dbReference type="InterPro" id="IPR036259">
    <property type="entry name" value="MFS_trans_sf"/>
</dbReference>
<evidence type="ECO:0000259" key="7">
    <source>
        <dbReference type="PROSITE" id="PS50850"/>
    </source>
</evidence>
<feature type="compositionally biased region" description="Polar residues" evidence="5">
    <location>
        <begin position="96"/>
        <end position="108"/>
    </location>
</feature>
<dbReference type="Pfam" id="PF07690">
    <property type="entry name" value="MFS_1"/>
    <property type="match status" value="1"/>
</dbReference>
<dbReference type="GO" id="GO:1990961">
    <property type="term" value="P:xenobiotic detoxification by transmembrane export across the plasma membrane"/>
    <property type="evidence" value="ECO:0007669"/>
    <property type="project" value="TreeGrafter"/>
</dbReference>
<evidence type="ECO:0000256" key="6">
    <source>
        <dbReference type="SAM" id="Phobius"/>
    </source>
</evidence>
<comment type="subcellular location">
    <subcellularLocation>
        <location evidence="1">Membrane</location>
        <topology evidence="1">Multi-pass membrane protein</topology>
    </subcellularLocation>
</comment>
<reference evidence="8 9" key="1">
    <citation type="submission" date="2015-10" db="EMBL/GenBank/DDBJ databases">
        <title>Full genome of DAOMC 229536 Phialocephala scopiformis, a fungal endophyte of spruce producing the potent anti-insectan compound rugulosin.</title>
        <authorList>
            <consortium name="DOE Joint Genome Institute"/>
            <person name="Walker A.K."/>
            <person name="Frasz S.L."/>
            <person name="Seifert K.A."/>
            <person name="Miller J.D."/>
            <person name="Mondo S.J."/>
            <person name="Labutti K."/>
            <person name="Lipzen A."/>
            <person name="Dockter R."/>
            <person name="Kennedy M."/>
            <person name="Grigoriev I.V."/>
            <person name="Spatafora J.W."/>
        </authorList>
    </citation>
    <scope>NUCLEOTIDE SEQUENCE [LARGE SCALE GENOMIC DNA]</scope>
    <source>
        <strain evidence="8 9">CBS 120377</strain>
    </source>
</reference>
<dbReference type="SUPFAM" id="SSF103473">
    <property type="entry name" value="MFS general substrate transporter"/>
    <property type="match status" value="1"/>
</dbReference>